<keyword evidence="2 5" id="KW-0808">Transferase</keyword>
<dbReference type="InterPro" id="IPR045304">
    <property type="entry name" value="LbH_SAT"/>
</dbReference>
<evidence type="ECO:0000256" key="4">
    <source>
        <dbReference type="SAM" id="MobiDB-lite"/>
    </source>
</evidence>
<keyword evidence="3" id="KW-0012">Acyltransferase</keyword>
<sequence length="325" mass="35477">MNKLLRQLTADLLKTFQDQPDKVQHFDSSPLPDKQEIYRILADVQFLLFPGYFGEPGLSFDAIEEQIGYRVAHVFERLRTQVLRESLHTCRYPNPSCKHCHDYAGMVAQNLLAGLPALREILDLDVKAAFRNDPAATSFDEIIFSYPGLEAITIYRVAHLLVEQGLALIPRIMTEYAHSRTGIDIHPGARIGPGFFIDHGTGVVIGETTDIGCNVTLYQGVTLGALNFPRDAQGNVIRRAKRHPTIEAEVVIYAGATILGGNTVIGRGSVIGGNVWLTESVPPYSRVVMAKSELTITPRKPPEPGSAAAPAPSSGSAPTSRPPSR</sequence>
<dbReference type="Gene3D" id="2.160.10.10">
    <property type="entry name" value="Hexapeptide repeat proteins"/>
    <property type="match status" value="1"/>
</dbReference>
<evidence type="ECO:0000313" key="5">
    <source>
        <dbReference type="EMBL" id="RCK79911.1"/>
    </source>
</evidence>
<dbReference type="AlphaFoldDB" id="A0A367ZRF0"/>
<dbReference type="Proteomes" id="UP000252355">
    <property type="component" value="Unassembled WGS sequence"/>
</dbReference>
<dbReference type="GO" id="GO:0008652">
    <property type="term" value="P:amino acid biosynthetic process"/>
    <property type="evidence" value="ECO:0007669"/>
    <property type="project" value="UniProtKB-KW"/>
</dbReference>
<gene>
    <name evidence="5" type="ORF">OZSIB_3780</name>
</gene>
<protein>
    <submittedName>
        <fullName evidence="5">Serine acetyltransferase</fullName>
    </submittedName>
</protein>
<feature type="compositionally biased region" description="Low complexity" evidence="4">
    <location>
        <begin position="305"/>
        <end position="325"/>
    </location>
</feature>
<dbReference type="NCBIfam" id="NF041874">
    <property type="entry name" value="EPS_EpsC"/>
    <property type="match status" value="1"/>
</dbReference>
<reference evidence="5 6" key="1">
    <citation type="submission" date="2018-05" db="EMBL/GenBank/DDBJ databases">
        <title>A metagenomic window into the 2 km-deep terrestrial subsurface aquifer revealed taxonomically and functionally diverse microbial community comprising novel uncultured bacterial lineages.</title>
        <authorList>
            <person name="Kadnikov V.V."/>
            <person name="Mardanov A.V."/>
            <person name="Beletsky A.V."/>
            <person name="Banks D."/>
            <person name="Pimenov N.V."/>
            <person name="Frank Y.A."/>
            <person name="Karnachuk O.V."/>
            <person name="Ravin N.V."/>
        </authorList>
    </citation>
    <scope>NUCLEOTIDE SEQUENCE [LARGE SCALE GENOMIC DNA]</scope>
    <source>
        <strain evidence="5">BY5</strain>
    </source>
</reference>
<evidence type="ECO:0000313" key="6">
    <source>
        <dbReference type="Proteomes" id="UP000252355"/>
    </source>
</evidence>
<evidence type="ECO:0000256" key="3">
    <source>
        <dbReference type="ARBA" id="ARBA00023315"/>
    </source>
</evidence>
<dbReference type="Gene3D" id="1.10.3130.10">
    <property type="entry name" value="serine acetyltransferase, domain 1"/>
    <property type="match status" value="1"/>
</dbReference>
<evidence type="ECO:0000256" key="2">
    <source>
        <dbReference type="ARBA" id="ARBA00022679"/>
    </source>
</evidence>
<dbReference type="GO" id="GO:0016746">
    <property type="term" value="F:acyltransferase activity"/>
    <property type="evidence" value="ECO:0007669"/>
    <property type="project" value="UniProtKB-KW"/>
</dbReference>
<keyword evidence="1" id="KW-0028">Amino-acid biosynthesis</keyword>
<dbReference type="CDD" id="cd03354">
    <property type="entry name" value="LbH_SAT"/>
    <property type="match status" value="1"/>
</dbReference>
<name>A0A367ZRF0_9BACT</name>
<comment type="caution">
    <text evidence="5">The sequence shown here is derived from an EMBL/GenBank/DDBJ whole genome shotgun (WGS) entry which is preliminary data.</text>
</comment>
<dbReference type="SUPFAM" id="SSF51161">
    <property type="entry name" value="Trimeric LpxA-like enzymes"/>
    <property type="match status" value="1"/>
</dbReference>
<dbReference type="PANTHER" id="PTHR42811">
    <property type="entry name" value="SERINE ACETYLTRANSFERASE"/>
    <property type="match status" value="1"/>
</dbReference>
<proteinExistence type="predicted"/>
<evidence type="ECO:0000256" key="1">
    <source>
        <dbReference type="ARBA" id="ARBA00022605"/>
    </source>
</evidence>
<dbReference type="InterPro" id="IPR011004">
    <property type="entry name" value="Trimer_LpxA-like_sf"/>
</dbReference>
<accession>A0A367ZRF0</accession>
<dbReference type="InterPro" id="IPR042122">
    <property type="entry name" value="Ser_AcTrfase_N_sf"/>
</dbReference>
<organism evidence="5 6">
    <name type="scientific">Candidatus Ozemobacter sibiricus</name>
    <dbReference type="NCBI Taxonomy" id="2268124"/>
    <lineage>
        <taxon>Bacteria</taxon>
        <taxon>Candidatus Ozemobacteria</taxon>
        <taxon>Candidatus Ozemobacterales</taxon>
        <taxon>Candidatus Ozemobacteraceae</taxon>
        <taxon>Candidatus Ozemobacter</taxon>
    </lineage>
</organism>
<feature type="region of interest" description="Disordered" evidence="4">
    <location>
        <begin position="295"/>
        <end position="325"/>
    </location>
</feature>
<dbReference type="InterPro" id="IPR053376">
    <property type="entry name" value="Serine_acetyltransferase"/>
</dbReference>
<dbReference type="EMBL" id="QOQW01000009">
    <property type="protein sequence ID" value="RCK79911.1"/>
    <property type="molecule type" value="Genomic_DNA"/>
</dbReference>